<organism evidence="2">
    <name type="scientific">Chaetoceros debilis</name>
    <dbReference type="NCBI Taxonomy" id="122233"/>
    <lineage>
        <taxon>Eukaryota</taxon>
        <taxon>Sar</taxon>
        <taxon>Stramenopiles</taxon>
        <taxon>Ochrophyta</taxon>
        <taxon>Bacillariophyta</taxon>
        <taxon>Coscinodiscophyceae</taxon>
        <taxon>Chaetocerotophycidae</taxon>
        <taxon>Chaetocerotales</taxon>
        <taxon>Chaetocerotaceae</taxon>
        <taxon>Chaetoceros</taxon>
    </lineage>
</organism>
<feature type="region of interest" description="Disordered" evidence="1">
    <location>
        <begin position="270"/>
        <end position="292"/>
    </location>
</feature>
<sequence length="2400" mass="272950">MEHLRSVECSSQKDDAYPIIPNCVVEISPRTWPGINKMGGVARVLNCHYDVSDIDCKVLTHLDVEYIVVGGKEKEVPIEYCKAAPQYDAAFQNGTNSSSKTVSNGSSNNGIFLIKGRVSLRDRSSLLGRCKLCGSLRSDCGSCDWVEEERKRREVEMQKEETRMDQPRAKSKARKYEGGMKRQPLFRFEDDFGGDGDSNSDLSSSTSSDESYVIRTNTMDRRKRKGRHHPRTRSILSSSSSDRSESGLSSDESSDNDFLSMRLRQLKSSKFEVESSKRQESENPSSSLKVGRLYAKRMLRNRRKSDKRYKERMKFLDEQLQNGVGQPSFQVTNAASDTNGSSVLEHLPLSGEVEDMDIDHSIEGYSETSRKESCNFQLKADIEENFCGAEVSTNDGQKVDSNDMMQILRREENEEIQNDDLPRKERIGIVDGEGIGESEVDQSEDIQDEDDRDRRLIPRIRRPLYQVARPEDIEGFYQDDMGTFIQPEGEDAAEKLPLGLVDRSASVKFIDLPEFIFEITKEVLEVKVPRAQTMTGDLEKALDVLKSMPSEEYMESMFGLEMQCFRHCRELSVRLIQEGTDQCQCAIKRFSNRGELQHSNGILTRRRWRYLQDTLDIKYDELDKEVDSILRAAKGVFKECSDLVTPEIDESDGSLSLSNGDNDVIYYSSSDDDVHTSKRGTSESKPYDLVHDQNNPTRKWYRTGKVRRNRGKSTRRNYESSNGSNVKNKQKRNAIFVSTKSADSKKVEAKKKSRRRAFGYHKETILNKKEDPRSNHHEWASLTSHGSESEVEISSSQSKTRDGKKSCHQSKRKENGHRSKKRISCASDSAQISTLKKVNLDVHHLFSELEMTFEETAQSLEVISFSSIHEALDQLSLVYPDQVSRTVLQEIPLLLDSATINRCLAKDIFKSILDALRVTGRHSLQELIQGRSERLRPHIDLLCCILALMRRKLHRYLEVHDGFLYKVFSTKSKESIVSLIVSQIIDVLYSNLLPSHWGMAKMLDEETYCALIQLRNGLGFLVHPLETLCQVLVKAFPSQEWRRSTVGGVSGEKWYVSSIDPETLGNLWKEGDSQVSKTISRLMKFKKNRPREEIEAIWCLLAWFAKTPTVEKECDELRWKLIISLFTYQTGVLGKNEQNKMSSPSQLIQCSSEIGYLCSLLKSGALDPIPNNDDLLAKLFSKLIHFHADSESTRIVRGFQELRKMPSRGETKAVFKSWLESDISNLFPNGQIVTKTNSVRLLADLYTWSPSDMPERKLSLSSSSKVLKSGICLVECWLSQLPDKKIRWTRLGDRLTTLLAVFVNEVESGHSHLSEGREKSSATDIADAFGKSFAVKEDYEAPNISNEFLRTTSRCEAIVFVTICARHMRDNFKTEGDRKFPMKINKELCKKIWILLADERLKEHEIHVSKHLNVLQNYQKKKKSSIFAAYIITKLFSSLLFQIMAELETRHSKDPAELDFYSEPEADSFTFMVMCVISCIAATSEDLTNIFHADRSIVDTSLPIRRNDTLTSANTISCGLFWLSSIFHQIGVLYASNVNAIRPLLDKSLDEICPRVVSIVLRCMKAVTTSTSKEASFDLCYRTSLTTLRNIFHIIGLRRKLHIHPFHRKANTDTRIIAGSRSSNETEEEDEMFDDIDDSFFMAVDLENPVPWQTITKSQAEDIFLRIGGQEVWDFLVKCLEQSKPSMRQPAMITRNYSSDEDFQFSTLGKLVCARHAADVCALLTSICCIHQNKVDIVKIVPIPIQRTYGVIHKDKKYQSNVRQALSASLCHVAKFSTFSMNHVECALETVLDDFIAACGCADSLDTFPTCNEVLMQRIGGDANCEKEQRQLLKVQQKYAATVRKKTCFHADAEGSILRRQKGDFYDSLGAGFMSGHLWTFSEDLGILMEKKAESRSGFECQFLKKMSSILQNSNNDIVPGDLRTNCADALKALPQVSLERECLKRTMKFQSILSVCLGLMKGSRLASSVIISVSSTLLQEISETAHSVGYREVHSKSSRERAKAAKARALFSAYSNFVIPTLSWLMPQLANIQDQKMVEMSHTLFKNVFLPCLNCCDLVINDTSSSSMPLSTLEELQVVACRYLEMYAIYAGNLSTEGGENSRTNLFHLMQSLLSLDQPVIEKHVQFPFLTKRDTTRKPKNVRPNLAVSVDRYMTLIRTSNPPPFAQNASLAPTVFRRFAVQYMANRLKQSGSLILEQENALQLLLQLVTTESLAISILNQDEKDKIQLKTEICDILYGIFLCIHNSLKSQDIADRTALVIQCFQCVYHIMIMKADNKSLLEWCRSERRRDESGCILACLKVLMNLAHHLTDPQLPDFVRDYGRTDTRNTTKMLDEYNLSVADVTRWFEILQLPTANSINHQYKKRSGGMRGETMCKDTTFYFDEKANIFLHDFRRHLL</sequence>
<evidence type="ECO:0000313" key="2">
    <source>
        <dbReference type="EMBL" id="CAE0459048.1"/>
    </source>
</evidence>
<feature type="compositionally biased region" description="Basic residues" evidence="1">
    <location>
        <begin position="221"/>
        <end position="232"/>
    </location>
</feature>
<protein>
    <submittedName>
        <fullName evidence="2">Uncharacterized protein</fullName>
    </submittedName>
</protein>
<accession>A0A7S3PXM1</accession>
<feature type="compositionally biased region" description="Low complexity" evidence="1">
    <location>
        <begin position="233"/>
        <end position="251"/>
    </location>
</feature>
<name>A0A7S3PXM1_9STRA</name>
<feature type="region of interest" description="Disordered" evidence="1">
    <location>
        <begin position="668"/>
        <end position="824"/>
    </location>
</feature>
<feature type="compositionally biased region" description="Low complexity" evidence="1">
    <location>
        <begin position="197"/>
        <end position="211"/>
    </location>
</feature>
<feature type="compositionally biased region" description="Basic and acidic residues" evidence="1">
    <location>
        <begin position="151"/>
        <end position="180"/>
    </location>
</feature>
<dbReference type="EMBL" id="HBIO01005488">
    <property type="protein sequence ID" value="CAE0459048.1"/>
    <property type="molecule type" value="Transcribed_RNA"/>
</dbReference>
<feature type="region of interest" description="Disordered" evidence="1">
    <location>
        <begin position="151"/>
        <end position="258"/>
    </location>
</feature>
<feature type="compositionally biased region" description="Basic and acidic residues" evidence="1">
    <location>
        <begin position="672"/>
        <end position="691"/>
    </location>
</feature>
<feature type="compositionally biased region" description="Basic and acidic residues" evidence="1">
    <location>
        <begin position="760"/>
        <end position="779"/>
    </location>
</feature>
<feature type="compositionally biased region" description="Basic residues" evidence="1">
    <location>
        <begin position="699"/>
        <end position="715"/>
    </location>
</feature>
<evidence type="ECO:0000256" key="1">
    <source>
        <dbReference type="SAM" id="MobiDB-lite"/>
    </source>
</evidence>
<gene>
    <name evidence="2" type="ORF">CDEB00056_LOCUS3889</name>
</gene>
<proteinExistence type="predicted"/>
<feature type="compositionally biased region" description="Basic and acidic residues" evidence="1">
    <location>
        <begin position="270"/>
        <end position="281"/>
    </location>
</feature>
<feature type="compositionally biased region" description="Acidic residues" evidence="1">
    <location>
        <begin position="434"/>
        <end position="451"/>
    </location>
</feature>
<reference evidence="2" key="1">
    <citation type="submission" date="2021-01" db="EMBL/GenBank/DDBJ databases">
        <authorList>
            <person name="Corre E."/>
            <person name="Pelletier E."/>
            <person name="Niang G."/>
            <person name="Scheremetjew M."/>
            <person name="Finn R."/>
            <person name="Kale V."/>
            <person name="Holt S."/>
            <person name="Cochrane G."/>
            <person name="Meng A."/>
            <person name="Brown T."/>
            <person name="Cohen L."/>
        </authorList>
    </citation>
    <scope>NUCLEOTIDE SEQUENCE</scope>
    <source>
        <strain evidence="2">MM31A-1</strain>
    </source>
</reference>
<feature type="compositionally biased region" description="Basic residues" evidence="1">
    <location>
        <begin position="748"/>
        <end position="759"/>
    </location>
</feature>
<feature type="region of interest" description="Disordered" evidence="1">
    <location>
        <begin position="412"/>
        <end position="454"/>
    </location>
</feature>